<dbReference type="SUPFAM" id="SSF81383">
    <property type="entry name" value="F-box domain"/>
    <property type="match status" value="1"/>
</dbReference>
<name>A0A261Y719_9FUNG</name>
<evidence type="ECO:0008006" key="3">
    <source>
        <dbReference type="Google" id="ProtNLM"/>
    </source>
</evidence>
<evidence type="ECO:0000313" key="1">
    <source>
        <dbReference type="EMBL" id="OZJ06416.1"/>
    </source>
</evidence>
<dbReference type="Proteomes" id="UP000242875">
    <property type="component" value="Unassembled WGS sequence"/>
</dbReference>
<evidence type="ECO:0000313" key="2">
    <source>
        <dbReference type="Proteomes" id="UP000242875"/>
    </source>
</evidence>
<proteinExistence type="predicted"/>
<dbReference type="AlphaFoldDB" id="A0A261Y719"/>
<accession>A0A261Y719</accession>
<protein>
    <recommendedName>
        <fullName evidence="3">F-box domain-containing protein</fullName>
    </recommendedName>
</protein>
<comment type="caution">
    <text evidence="1">The sequence shown here is derived from an EMBL/GenBank/DDBJ whole genome shotgun (WGS) entry which is preliminary data.</text>
</comment>
<keyword evidence="2" id="KW-1185">Reference proteome</keyword>
<reference evidence="1 2" key="1">
    <citation type="journal article" date="2017" name="Mycologia">
        <title>Bifiguratus adelaidae, gen. et sp. nov., a new member of Mucoromycotina in endophytic and soil-dwelling habitats.</title>
        <authorList>
            <person name="Torres-Cruz T.J."/>
            <person name="Billingsley Tobias T.L."/>
            <person name="Almatruk M."/>
            <person name="Hesse C."/>
            <person name="Kuske C.R."/>
            <person name="Desiro A."/>
            <person name="Benucci G.M."/>
            <person name="Bonito G."/>
            <person name="Stajich J.E."/>
            <person name="Dunlap C."/>
            <person name="Arnold A.E."/>
            <person name="Porras-Alfaro A."/>
        </authorList>
    </citation>
    <scope>NUCLEOTIDE SEQUENCE [LARGE SCALE GENOMIC DNA]</scope>
    <source>
        <strain evidence="1 2">AZ0501</strain>
    </source>
</reference>
<organism evidence="1 2">
    <name type="scientific">Bifiguratus adelaidae</name>
    <dbReference type="NCBI Taxonomy" id="1938954"/>
    <lineage>
        <taxon>Eukaryota</taxon>
        <taxon>Fungi</taxon>
        <taxon>Fungi incertae sedis</taxon>
        <taxon>Mucoromycota</taxon>
        <taxon>Mucoromycotina</taxon>
        <taxon>Endogonomycetes</taxon>
        <taxon>Endogonales</taxon>
        <taxon>Endogonales incertae sedis</taxon>
        <taxon>Bifiguratus</taxon>
    </lineage>
</organism>
<gene>
    <name evidence="1" type="ORF">BZG36_00541</name>
</gene>
<sequence>MRVGIYNKWSRKNIETARQDPSELPTEILVAIVLQLPRLQDYLALHRVNRKLYTICSTHIVRAQWLISHVPCDPNDLNVSNRWQVAVPLSSAKAMLDASSPARQADTLQSQTLLSTYYLQHLPFFVRNQTIVSQHPDVAALVRLMDQNYKQHIVFRPRSFKSTPFEEYWKRLAFGDAGPKSAWSDTKNRAIKEMERYIERCFQLSESDYWKDMSRVLAVPR</sequence>
<dbReference type="EMBL" id="MVBO01000003">
    <property type="protein sequence ID" value="OZJ06416.1"/>
    <property type="molecule type" value="Genomic_DNA"/>
</dbReference>
<dbReference type="InterPro" id="IPR036047">
    <property type="entry name" value="F-box-like_dom_sf"/>
</dbReference>